<dbReference type="Gene3D" id="3.10.180.10">
    <property type="entry name" value="2,3-Dihydroxybiphenyl 1,2-Dioxygenase, domain 1"/>
    <property type="match status" value="1"/>
</dbReference>
<evidence type="ECO:0000259" key="1">
    <source>
        <dbReference type="PROSITE" id="PS51819"/>
    </source>
</evidence>
<dbReference type="EMBL" id="JAQZSM010000028">
    <property type="protein sequence ID" value="MDD7973248.1"/>
    <property type="molecule type" value="Genomic_DNA"/>
</dbReference>
<dbReference type="InterPro" id="IPR037523">
    <property type="entry name" value="VOC_core"/>
</dbReference>
<dbReference type="PANTHER" id="PTHR34109:SF4">
    <property type="entry name" value="LYASE"/>
    <property type="match status" value="1"/>
</dbReference>
<dbReference type="Pfam" id="PF00903">
    <property type="entry name" value="Glyoxalase"/>
    <property type="match status" value="1"/>
</dbReference>
<dbReference type="InterPro" id="IPR004360">
    <property type="entry name" value="Glyas_Fos-R_dOase_dom"/>
</dbReference>
<feature type="domain" description="VOC" evidence="1">
    <location>
        <begin position="2"/>
        <end position="115"/>
    </location>
</feature>
<comment type="caution">
    <text evidence="2">The sequence shown here is derived from an EMBL/GenBank/DDBJ whole genome shotgun (WGS) entry which is preliminary data.</text>
</comment>
<dbReference type="PANTHER" id="PTHR34109">
    <property type="entry name" value="BNAUNNG04460D PROTEIN-RELATED"/>
    <property type="match status" value="1"/>
</dbReference>
<dbReference type="InterPro" id="IPR029068">
    <property type="entry name" value="Glyas_Bleomycin-R_OHBP_Dase"/>
</dbReference>
<dbReference type="SUPFAM" id="SSF54593">
    <property type="entry name" value="Glyoxalase/Bleomycin resistance protein/Dihydroxybiphenyl dioxygenase"/>
    <property type="match status" value="1"/>
</dbReference>
<gene>
    <name evidence="2" type="ORF">PUT78_19375</name>
</gene>
<name>A0ABT5TH45_9RHOB</name>
<dbReference type="PROSITE" id="PS51819">
    <property type="entry name" value="VOC"/>
    <property type="match status" value="1"/>
</dbReference>
<reference evidence="2" key="1">
    <citation type="submission" date="2023-02" db="EMBL/GenBank/DDBJ databases">
        <title>Description of Roseinatronobacter alkalisoli sp. nov., an alkaliphilic bacerium isolated from soda soil.</title>
        <authorList>
            <person name="Wei W."/>
        </authorList>
    </citation>
    <scope>NUCLEOTIDE SEQUENCE</scope>
    <source>
        <strain evidence="2">HJB301</strain>
    </source>
</reference>
<sequence>MTVRRIVANIDAESVNAVRKFYVDLFGLKAVMDHGWIVTLASGQTASVQLSIATEGGSGTPVPDFSIEVEDVDAAYARAKALGHDIIYDLTNEPWGVRRFYVRDPAGKLLNILSHPN</sequence>
<protein>
    <submittedName>
        <fullName evidence="2">VOC family protein</fullName>
    </submittedName>
</protein>
<evidence type="ECO:0000313" key="3">
    <source>
        <dbReference type="Proteomes" id="UP001431784"/>
    </source>
</evidence>
<proteinExistence type="predicted"/>
<evidence type="ECO:0000313" key="2">
    <source>
        <dbReference type="EMBL" id="MDD7973248.1"/>
    </source>
</evidence>
<organism evidence="2 3">
    <name type="scientific">Roseinatronobacter alkalisoli</name>
    <dbReference type="NCBI Taxonomy" id="3028235"/>
    <lineage>
        <taxon>Bacteria</taxon>
        <taxon>Pseudomonadati</taxon>
        <taxon>Pseudomonadota</taxon>
        <taxon>Alphaproteobacteria</taxon>
        <taxon>Rhodobacterales</taxon>
        <taxon>Paracoccaceae</taxon>
        <taxon>Roseinatronobacter</taxon>
    </lineage>
</organism>
<accession>A0ABT5TH45</accession>
<dbReference type="Proteomes" id="UP001431784">
    <property type="component" value="Unassembled WGS sequence"/>
</dbReference>
<dbReference type="RefSeq" id="WP_274353919.1">
    <property type="nucleotide sequence ID" value="NZ_JAQZSM010000028.1"/>
</dbReference>
<keyword evidence="3" id="KW-1185">Reference proteome</keyword>